<dbReference type="PANTHER" id="PTHR35793:SF2">
    <property type="entry name" value="INNER MEMBRANE PROTEIN YJIG"/>
    <property type="match status" value="1"/>
</dbReference>
<organism evidence="3 4">
    <name type="scientific">Arcticibacterium luteifluviistationis</name>
    <dbReference type="NCBI Taxonomy" id="1784714"/>
    <lineage>
        <taxon>Bacteria</taxon>
        <taxon>Pseudomonadati</taxon>
        <taxon>Bacteroidota</taxon>
        <taxon>Cytophagia</taxon>
        <taxon>Cytophagales</taxon>
        <taxon>Leadbetterellaceae</taxon>
        <taxon>Arcticibacterium</taxon>
    </lineage>
</organism>
<keyword evidence="1" id="KW-1133">Transmembrane helix</keyword>
<dbReference type="KEGG" id="als:DJ013_08080"/>
<proteinExistence type="predicted"/>
<dbReference type="EMBL" id="CP029480">
    <property type="protein sequence ID" value="AWV98134.1"/>
    <property type="molecule type" value="Genomic_DNA"/>
</dbReference>
<feature type="transmembrane region" description="Helical" evidence="1">
    <location>
        <begin position="236"/>
        <end position="255"/>
    </location>
</feature>
<feature type="transmembrane region" description="Helical" evidence="1">
    <location>
        <begin position="275"/>
        <end position="293"/>
    </location>
</feature>
<keyword evidence="1" id="KW-0472">Membrane</keyword>
<gene>
    <name evidence="3" type="ORF">DJ013_08080</name>
</gene>
<dbReference type="InterPro" id="IPR052549">
    <property type="entry name" value="SpmB"/>
</dbReference>
<keyword evidence="4" id="KW-1185">Reference proteome</keyword>
<dbReference type="InterPro" id="IPR011642">
    <property type="entry name" value="Gate_dom"/>
</dbReference>
<dbReference type="PIRSF" id="PIRSF036542">
    <property type="entry name" value="SpmA_SpmB"/>
    <property type="match status" value="1"/>
</dbReference>
<evidence type="ECO:0000259" key="2">
    <source>
        <dbReference type="Pfam" id="PF07670"/>
    </source>
</evidence>
<feature type="transmembrane region" description="Helical" evidence="1">
    <location>
        <begin position="389"/>
        <end position="411"/>
    </location>
</feature>
<sequence>MVLNYVWSGFFIIAMIVALFKYFFLNDQLIFETLVSGIFDSAKTGFEISLALTGIMTLFLGILKIGEEAGAIRFMSRIVGPFFNKLFPEVPKGHPAHGQMIMNFSANMLNLDNAATPFGLKAMESLQELNPKKDTASNSQIMFLVLQTSGLTLIPINIMTYRASMGASDPSDVFIPLLISTYFATVISLIVLMVKQKIKIWDKTIIGWIGGISALILLLLWYLSKLSQGEIEGFSKVYSNLILFSVIVVFIVGGLRKKIDIFDTFIQGAKEGFHVAVKIIPYLVGMLVAISVLRNSGVLNAVTDALAFVIGSLGIDTRFVEALPVAIMRPLSGSGARGLMLEAMAPENGGPDSFIGRLVCIFQGTTDTTFYIVALYFGSVGVTKVRYAIQYGLLADFIGIVAAILIGYMFFA</sequence>
<feature type="domain" description="Nucleoside transporter/FeoB GTPase Gate" evidence="2">
    <location>
        <begin position="277"/>
        <end position="381"/>
    </location>
</feature>
<dbReference type="InterPro" id="IPR011415">
    <property type="entry name" value="SpmA_SpmB"/>
</dbReference>
<dbReference type="Proteomes" id="UP000249873">
    <property type="component" value="Chromosome"/>
</dbReference>
<reference evidence="3 4" key="1">
    <citation type="submission" date="2018-05" db="EMBL/GenBank/DDBJ databases">
        <title>Complete genome sequence of Arcticibacterium luteifluviistationis SM1504T, a cytophagaceae bacterium isolated from Arctic surface seawater.</title>
        <authorList>
            <person name="Li Y."/>
            <person name="Qin Q.-L."/>
        </authorList>
    </citation>
    <scope>NUCLEOTIDE SEQUENCE [LARGE SCALE GENOMIC DNA]</scope>
    <source>
        <strain evidence="3 4">SM1504</strain>
    </source>
</reference>
<dbReference type="AlphaFoldDB" id="A0A2Z4GAG4"/>
<feature type="transmembrane region" description="Helical" evidence="1">
    <location>
        <begin position="44"/>
        <end position="63"/>
    </location>
</feature>
<name>A0A2Z4GAG4_9BACT</name>
<dbReference type="PANTHER" id="PTHR35793">
    <property type="entry name" value="INNER MEMBRANE PROTEIN YJIG"/>
    <property type="match status" value="1"/>
</dbReference>
<evidence type="ECO:0000313" key="3">
    <source>
        <dbReference type="EMBL" id="AWV98134.1"/>
    </source>
</evidence>
<dbReference type="Pfam" id="PF07670">
    <property type="entry name" value="Gate"/>
    <property type="match status" value="2"/>
</dbReference>
<feature type="domain" description="Nucleoside transporter/FeoB GTPase Gate" evidence="2">
    <location>
        <begin position="52"/>
        <end position="159"/>
    </location>
</feature>
<protein>
    <recommendedName>
        <fullName evidence="2">Nucleoside transporter/FeoB GTPase Gate domain-containing protein</fullName>
    </recommendedName>
</protein>
<dbReference type="OrthoDB" id="9805623at2"/>
<feature type="transmembrane region" description="Helical" evidence="1">
    <location>
        <begin position="173"/>
        <end position="193"/>
    </location>
</feature>
<feature type="transmembrane region" description="Helical" evidence="1">
    <location>
        <begin position="141"/>
        <end position="161"/>
    </location>
</feature>
<dbReference type="GO" id="GO:0005886">
    <property type="term" value="C:plasma membrane"/>
    <property type="evidence" value="ECO:0007669"/>
    <property type="project" value="TreeGrafter"/>
</dbReference>
<keyword evidence="1" id="KW-0812">Transmembrane</keyword>
<feature type="transmembrane region" description="Helical" evidence="1">
    <location>
        <begin position="354"/>
        <end position="377"/>
    </location>
</feature>
<feature type="transmembrane region" description="Helical" evidence="1">
    <location>
        <begin position="205"/>
        <end position="224"/>
    </location>
</feature>
<evidence type="ECO:0000313" key="4">
    <source>
        <dbReference type="Proteomes" id="UP000249873"/>
    </source>
</evidence>
<feature type="transmembrane region" description="Helical" evidence="1">
    <location>
        <begin position="5"/>
        <end position="24"/>
    </location>
</feature>
<dbReference type="RefSeq" id="WP_111371236.1">
    <property type="nucleotide sequence ID" value="NZ_CP029480.1"/>
</dbReference>
<evidence type="ECO:0000256" key="1">
    <source>
        <dbReference type="SAM" id="Phobius"/>
    </source>
</evidence>
<accession>A0A2Z4GAG4</accession>